<dbReference type="PANTHER" id="PTHR47406:SF2">
    <property type="entry name" value="ALPHA GLUCURONIDASE N-TERMINAL DOMAIN-CONTAINING PROTEIN"/>
    <property type="match status" value="1"/>
</dbReference>
<dbReference type="AlphaFoldDB" id="A2FYA4"/>
<keyword evidence="1" id="KW-0378">Hydrolase</keyword>
<proteinExistence type="predicted"/>
<dbReference type="InterPro" id="IPR029018">
    <property type="entry name" value="Hex-like_dom2"/>
</dbReference>
<dbReference type="SUPFAM" id="SSF55545">
    <property type="entry name" value="beta-N-acetylhexosaminidase-like domain"/>
    <property type="match status" value="1"/>
</dbReference>
<sequence>MLSFLFLFISSKNITISKRGTTSSYTIYYPKTERGEQPWWRFAARELQAGIKNITGETIPIETDDQNIKDKAILIGPTKFSKELTTLKFTDLGLDAYEIRFVKGDHLIINGGSRGTIYGVYELLETYAKFRFYTSWMEFYPEADEFNVDSDVNINDVAAFQWRRIWATDTILNFRHNVRKRANAGDQGLGYEAGGYKWSTFGVHTFWTQLPKSEYPPSKYPEMWALLDNGQRSSSAPCLTNQKAFDVILSKIIAEVKKDDTSTYIDVGHNDDNDYCRCPNCKALFEKYGQ</sequence>
<dbReference type="GO" id="GO:0046559">
    <property type="term" value="F:alpha-glucuronidase activity"/>
    <property type="evidence" value="ECO:0007669"/>
    <property type="project" value="InterPro"/>
</dbReference>
<evidence type="ECO:0000313" key="3">
    <source>
        <dbReference type="EMBL" id="EAX90105.1"/>
    </source>
</evidence>
<evidence type="ECO:0000256" key="1">
    <source>
        <dbReference type="ARBA" id="ARBA00022801"/>
    </source>
</evidence>
<dbReference type="PANTHER" id="PTHR47406">
    <property type="entry name" value="COAGULATION FACTOR 5/8 TYPE, C-TERMINAL"/>
    <property type="match status" value="1"/>
</dbReference>
<organism evidence="3 4">
    <name type="scientific">Trichomonas vaginalis (strain ATCC PRA-98 / G3)</name>
    <dbReference type="NCBI Taxonomy" id="412133"/>
    <lineage>
        <taxon>Eukaryota</taxon>
        <taxon>Metamonada</taxon>
        <taxon>Parabasalia</taxon>
        <taxon>Trichomonadida</taxon>
        <taxon>Trichomonadidae</taxon>
        <taxon>Trichomonas</taxon>
    </lineage>
</organism>
<dbReference type="Pfam" id="PF16126">
    <property type="entry name" value="DUF4838"/>
    <property type="match status" value="1"/>
</dbReference>
<dbReference type="VEuPathDB" id="TrichDB:TVAG_300690"/>
<reference evidence="3" key="1">
    <citation type="submission" date="2006-10" db="EMBL/GenBank/DDBJ databases">
        <authorList>
            <person name="Amadeo P."/>
            <person name="Zhao Q."/>
            <person name="Wortman J."/>
            <person name="Fraser-Liggett C."/>
            <person name="Carlton J."/>
        </authorList>
    </citation>
    <scope>NUCLEOTIDE SEQUENCE</scope>
    <source>
        <strain evidence="3">G3</strain>
    </source>
</reference>
<evidence type="ECO:0000259" key="2">
    <source>
        <dbReference type="Pfam" id="PF03648"/>
    </source>
</evidence>
<dbReference type="InterPro" id="IPR005154">
    <property type="entry name" value="Glyco_hydro_67_aGlcAse_N"/>
</dbReference>
<dbReference type="Pfam" id="PF03648">
    <property type="entry name" value="Glyco_hydro_67N"/>
    <property type="match status" value="1"/>
</dbReference>
<dbReference type="Gene3D" id="3.30.379.10">
    <property type="entry name" value="Chitobiase/beta-hexosaminidase domain 2-like"/>
    <property type="match status" value="1"/>
</dbReference>
<protein>
    <recommendedName>
        <fullName evidence="2">Alpha glucuronidase N-terminal domain-containing protein</fullName>
    </recommendedName>
</protein>
<dbReference type="EMBL" id="DS114137">
    <property type="protein sequence ID" value="EAX90105.1"/>
    <property type="molecule type" value="Genomic_DNA"/>
</dbReference>
<keyword evidence="4" id="KW-1185">Reference proteome</keyword>
<reference evidence="3" key="2">
    <citation type="journal article" date="2007" name="Science">
        <title>Draft genome sequence of the sexually transmitted pathogen Trichomonas vaginalis.</title>
        <authorList>
            <person name="Carlton J.M."/>
            <person name="Hirt R.P."/>
            <person name="Silva J.C."/>
            <person name="Delcher A.L."/>
            <person name="Schatz M."/>
            <person name="Zhao Q."/>
            <person name="Wortman J.R."/>
            <person name="Bidwell S.L."/>
            <person name="Alsmark U.C.M."/>
            <person name="Besteiro S."/>
            <person name="Sicheritz-Ponten T."/>
            <person name="Noel C.J."/>
            <person name="Dacks J.B."/>
            <person name="Foster P.G."/>
            <person name="Simillion C."/>
            <person name="Van de Peer Y."/>
            <person name="Miranda-Saavedra D."/>
            <person name="Barton G.J."/>
            <person name="Westrop G.D."/>
            <person name="Mueller S."/>
            <person name="Dessi D."/>
            <person name="Fiori P.L."/>
            <person name="Ren Q."/>
            <person name="Paulsen I."/>
            <person name="Zhang H."/>
            <person name="Bastida-Corcuera F.D."/>
            <person name="Simoes-Barbosa A."/>
            <person name="Brown M.T."/>
            <person name="Hayes R.D."/>
            <person name="Mukherjee M."/>
            <person name="Okumura C.Y."/>
            <person name="Schneider R."/>
            <person name="Smith A.J."/>
            <person name="Vanacova S."/>
            <person name="Villalvazo M."/>
            <person name="Haas B.J."/>
            <person name="Pertea M."/>
            <person name="Feldblyum T.V."/>
            <person name="Utterback T.R."/>
            <person name="Shu C.L."/>
            <person name="Osoegawa K."/>
            <person name="de Jong P.J."/>
            <person name="Hrdy I."/>
            <person name="Horvathova L."/>
            <person name="Zubacova Z."/>
            <person name="Dolezal P."/>
            <person name="Malik S.B."/>
            <person name="Logsdon J.M. Jr."/>
            <person name="Henze K."/>
            <person name="Gupta A."/>
            <person name="Wang C.C."/>
            <person name="Dunne R.L."/>
            <person name="Upcroft J.A."/>
            <person name="Upcroft P."/>
            <person name="White O."/>
            <person name="Salzberg S.L."/>
            <person name="Tang P."/>
            <person name="Chiu C.-H."/>
            <person name="Lee Y.-S."/>
            <person name="Embley T.M."/>
            <person name="Coombs G.H."/>
            <person name="Mottram J.C."/>
            <person name="Tachezy J."/>
            <person name="Fraser-Liggett C.M."/>
            <person name="Johnson P.J."/>
        </authorList>
    </citation>
    <scope>NUCLEOTIDE SEQUENCE [LARGE SCALE GENOMIC DNA]</scope>
    <source>
        <strain evidence="3">G3</strain>
    </source>
</reference>
<gene>
    <name evidence="3" type="ORF">TVAG_256100</name>
</gene>
<dbReference type="InParanoid" id="A2FYA4"/>
<dbReference type="InterPro" id="IPR032287">
    <property type="entry name" value="DUF4838"/>
</dbReference>
<dbReference type="RefSeq" id="XP_001303035.1">
    <property type="nucleotide sequence ID" value="XM_001303034.1"/>
</dbReference>
<accession>A2FYA4</accession>
<feature type="domain" description="Alpha glucuronidase N-terminal" evidence="2">
    <location>
        <begin position="38"/>
        <end position="123"/>
    </location>
</feature>
<dbReference type="Proteomes" id="UP000001542">
    <property type="component" value="Unassembled WGS sequence"/>
</dbReference>
<name>A2FYA4_TRIV3</name>
<evidence type="ECO:0000313" key="4">
    <source>
        <dbReference type="Proteomes" id="UP000001542"/>
    </source>
</evidence>
<dbReference type="VEuPathDB" id="TrichDB:TVAGG3_0567290"/>
<dbReference type="KEGG" id="tva:4747783"/>
<dbReference type="GO" id="GO:0045493">
    <property type="term" value="P:xylan catabolic process"/>
    <property type="evidence" value="ECO:0007669"/>
    <property type="project" value="InterPro"/>
</dbReference>
<dbReference type="OrthoDB" id="6501611at2759"/>